<organism evidence="6 7">
    <name type="scientific">Micavibrio aeruginosavorus</name>
    <dbReference type="NCBI Taxonomy" id="349221"/>
    <lineage>
        <taxon>Bacteria</taxon>
        <taxon>Pseudomonadati</taxon>
        <taxon>Bdellovibrionota</taxon>
        <taxon>Bdellovibrionia</taxon>
        <taxon>Bdellovibrionales</taxon>
        <taxon>Pseudobdellovibrionaceae</taxon>
        <taxon>Micavibrio</taxon>
    </lineage>
</organism>
<dbReference type="PANTHER" id="PTHR30537">
    <property type="entry name" value="HTH-TYPE TRANSCRIPTIONAL REGULATOR"/>
    <property type="match status" value="1"/>
</dbReference>
<dbReference type="GO" id="GO:0043565">
    <property type="term" value="F:sequence-specific DNA binding"/>
    <property type="evidence" value="ECO:0007669"/>
    <property type="project" value="TreeGrafter"/>
</dbReference>
<dbReference type="CDD" id="cd08422">
    <property type="entry name" value="PBP2_CrgA_like"/>
    <property type="match status" value="1"/>
</dbReference>
<evidence type="ECO:0000313" key="6">
    <source>
        <dbReference type="EMBL" id="PZP56348.1"/>
    </source>
</evidence>
<dbReference type="GO" id="GO:0003700">
    <property type="term" value="F:DNA-binding transcription factor activity"/>
    <property type="evidence" value="ECO:0007669"/>
    <property type="project" value="InterPro"/>
</dbReference>
<keyword evidence="4" id="KW-0804">Transcription</keyword>
<reference evidence="6 7" key="1">
    <citation type="submission" date="2017-08" db="EMBL/GenBank/DDBJ databases">
        <title>Infants hospitalized years apart are colonized by the same room-sourced microbial strains.</title>
        <authorList>
            <person name="Brooks B."/>
            <person name="Olm M.R."/>
            <person name="Firek B.A."/>
            <person name="Baker R."/>
            <person name="Thomas B.C."/>
            <person name="Morowitz M.J."/>
            <person name="Banfield J.F."/>
        </authorList>
    </citation>
    <scope>NUCLEOTIDE SEQUENCE [LARGE SCALE GENOMIC DNA]</scope>
    <source>
        <strain evidence="6">S2_006_000_R2_64</strain>
    </source>
</reference>
<comment type="caution">
    <text evidence="6">The sequence shown here is derived from an EMBL/GenBank/DDBJ whole genome shotgun (WGS) entry which is preliminary data.</text>
</comment>
<evidence type="ECO:0000313" key="7">
    <source>
        <dbReference type="Proteomes" id="UP000249739"/>
    </source>
</evidence>
<protein>
    <submittedName>
        <fullName evidence="6">LysR family transcriptional regulator</fullName>
    </submittedName>
</protein>
<dbReference type="InterPro" id="IPR005119">
    <property type="entry name" value="LysR_subst-bd"/>
</dbReference>
<evidence type="ECO:0000259" key="5">
    <source>
        <dbReference type="PROSITE" id="PS50931"/>
    </source>
</evidence>
<dbReference type="EMBL" id="QFOT01000029">
    <property type="protein sequence ID" value="PZP56348.1"/>
    <property type="molecule type" value="Genomic_DNA"/>
</dbReference>
<dbReference type="InterPro" id="IPR036388">
    <property type="entry name" value="WH-like_DNA-bd_sf"/>
</dbReference>
<dbReference type="Proteomes" id="UP000249739">
    <property type="component" value="Unassembled WGS sequence"/>
</dbReference>
<evidence type="ECO:0000256" key="2">
    <source>
        <dbReference type="ARBA" id="ARBA00023015"/>
    </source>
</evidence>
<keyword evidence="2" id="KW-0805">Transcription regulation</keyword>
<dbReference type="SUPFAM" id="SSF53850">
    <property type="entry name" value="Periplasmic binding protein-like II"/>
    <property type="match status" value="1"/>
</dbReference>
<sequence>MDWDKLRIFHMVAEAGSFTHAGETLKLSQSAVSRHISALEETLGVSLFHRHARGLILTEQGELLHKTSRDIFGKLAMIEGQLQDTKDRAGGSISVTAADFIGVSWLAPKLKEFHEQYPDIQISLLLEDKVLNLGMREADAAIRLYKPEQQDLIQRHITAINFTICAGKKYQPKGGLPEKLEDLKDHLMIAYPEQVLLPYQNPNWLLEKAGIEIGGNPNVVQINSISAIYEAVRNGSGIAVLPNFMIANDPEIVPVLKNVKGEKIDMYFVYPEERKHSKRIALFRDFILKLVEETSF</sequence>
<proteinExistence type="inferred from homology"/>
<dbReference type="Pfam" id="PF00126">
    <property type="entry name" value="HTH_1"/>
    <property type="match status" value="1"/>
</dbReference>
<dbReference type="InterPro" id="IPR000847">
    <property type="entry name" value="LysR_HTH_N"/>
</dbReference>
<dbReference type="PRINTS" id="PR00039">
    <property type="entry name" value="HTHLYSR"/>
</dbReference>
<evidence type="ECO:0000256" key="3">
    <source>
        <dbReference type="ARBA" id="ARBA00023125"/>
    </source>
</evidence>
<name>A0A2W5FMZ4_9BACT</name>
<keyword evidence="3" id="KW-0238">DNA-binding</keyword>
<dbReference type="PANTHER" id="PTHR30537:SF20">
    <property type="entry name" value="TRANSCRIPTIONAL REGULATORY PROTEIN"/>
    <property type="match status" value="1"/>
</dbReference>
<dbReference type="AlphaFoldDB" id="A0A2W5FMZ4"/>
<feature type="domain" description="HTH lysR-type" evidence="5">
    <location>
        <begin position="1"/>
        <end position="58"/>
    </location>
</feature>
<dbReference type="PROSITE" id="PS50931">
    <property type="entry name" value="HTH_LYSR"/>
    <property type="match status" value="1"/>
</dbReference>
<dbReference type="FunFam" id="1.10.10.10:FF:000001">
    <property type="entry name" value="LysR family transcriptional regulator"/>
    <property type="match status" value="1"/>
</dbReference>
<comment type="similarity">
    <text evidence="1">Belongs to the LysR transcriptional regulatory family.</text>
</comment>
<accession>A0A2W5FMZ4</accession>
<dbReference type="Gene3D" id="1.10.10.10">
    <property type="entry name" value="Winged helix-like DNA-binding domain superfamily/Winged helix DNA-binding domain"/>
    <property type="match status" value="1"/>
</dbReference>
<evidence type="ECO:0000256" key="4">
    <source>
        <dbReference type="ARBA" id="ARBA00023163"/>
    </source>
</evidence>
<dbReference type="SUPFAM" id="SSF46785">
    <property type="entry name" value="Winged helix' DNA-binding domain"/>
    <property type="match status" value="1"/>
</dbReference>
<dbReference type="InterPro" id="IPR036390">
    <property type="entry name" value="WH_DNA-bd_sf"/>
</dbReference>
<dbReference type="Gene3D" id="3.40.190.290">
    <property type="match status" value="1"/>
</dbReference>
<dbReference type="Pfam" id="PF03466">
    <property type="entry name" value="LysR_substrate"/>
    <property type="match status" value="1"/>
</dbReference>
<evidence type="ECO:0000256" key="1">
    <source>
        <dbReference type="ARBA" id="ARBA00009437"/>
    </source>
</evidence>
<dbReference type="GO" id="GO:0006351">
    <property type="term" value="P:DNA-templated transcription"/>
    <property type="evidence" value="ECO:0007669"/>
    <property type="project" value="TreeGrafter"/>
</dbReference>
<dbReference type="InterPro" id="IPR058163">
    <property type="entry name" value="LysR-type_TF_proteobact-type"/>
</dbReference>
<gene>
    <name evidence="6" type="ORF">DI586_04050</name>
</gene>